<dbReference type="Proteomes" id="UP000554766">
    <property type="component" value="Unassembled WGS sequence"/>
</dbReference>
<keyword evidence="2" id="KW-1185">Reference proteome</keyword>
<organism evidence="1 2">
    <name type="scientific">Pyrobaculum arsenaticum</name>
    <dbReference type="NCBI Taxonomy" id="121277"/>
    <lineage>
        <taxon>Archaea</taxon>
        <taxon>Thermoproteota</taxon>
        <taxon>Thermoprotei</taxon>
        <taxon>Thermoproteales</taxon>
        <taxon>Thermoproteaceae</taxon>
        <taxon>Pyrobaculum</taxon>
    </lineage>
</organism>
<reference evidence="1 2" key="1">
    <citation type="journal article" date="2020" name="Nat. Commun.">
        <title>The structures of two archaeal type IV pili illuminate evolutionary relationships.</title>
        <authorList>
            <person name="Wang F."/>
            <person name="Baquero D.P."/>
            <person name="Su Z."/>
            <person name="Beltran L.C."/>
            <person name="Prangishvili D."/>
            <person name="Krupovic M."/>
            <person name="Egelman E.H."/>
        </authorList>
    </citation>
    <scope>NUCLEOTIDE SEQUENCE [LARGE SCALE GENOMIC DNA]</scope>
    <source>
        <strain evidence="1 2">2GA</strain>
    </source>
</reference>
<name>A0A7L4P9F7_9CREN</name>
<dbReference type="AlphaFoldDB" id="A0A7L4P9F7"/>
<accession>A0A7L4P9F7</accession>
<proteinExistence type="predicted"/>
<evidence type="ECO:0000313" key="2">
    <source>
        <dbReference type="Proteomes" id="UP000554766"/>
    </source>
</evidence>
<comment type="caution">
    <text evidence="1">The sequence shown here is derived from an EMBL/GenBank/DDBJ whole genome shotgun (WGS) entry which is preliminary data.</text>
</comment>
<gene>
    <name evidence="1" type="ORF">HC235_03805</name>
</gene>
<dbReference type="GeneID" id="5055477"/>
<dbReference type="EMBL" id="JAAVJF010000002">
    <property type="protein sequence ID" value="NYR15087.1"/>
    <property type="molecule type" value="Genomic_DNA"/>
</dbReference>
<sequence length="144" mass="15995">MVLPGLIEGLTGRKMGTRSRQYVMPDVVIFEGDYKDRQDLGTSRKIVVIEAKIKFDGSDAKQVLEYTKIFGETFKGSKIKYILALIDGDAMCPSDPIIVDKSAKKALEKEVSEGRIDLVVVDGVAPDKSGEKKLVEEIRNFLEI</sequence>
<protein>
    <submittedName>
        <fullName evidence="1">Uncharacterized protein</fullName>
    </submittedName>
</protein>
<dbReference type="RefSeq" id="WP_164905948.1">
    <property type="nucleotide sequence ID" value="NZ_JAAVJF010000002.1"/>
</dbReference>
<evidence type="ECO:0000313" key="1">
    <source>
        <dbReference type="EMBL" id="NYR15087.1"/>
    </source>
</evidence>